<reference evidence="1" key="1">
    <citation type="journal article" date="2015" name="Nature">
        <title>Complex archaea that bridge the gap between prokaryotes and eukaryotes.</title>
        <authorList>
            <person name="Spang A."/>
            <person name="Saw J.H."/>
            <person name="Jorgensen S.L."/>
            <person name="Zaremba-Niedzwiedzka K."/>
            <person name="Martijn J."/>
            <person name="Lind A.E."/>
            <person name="van Eijk R."/>
            <person name="Schleper C."/>
            <person name="Guy L."/>
            <person name="Ettema T.J."/>
        </authorList>
    </citation>
    <scope>NUCLEOTIDE SEQUENCE</scope>
</reference>
<dbReference type="PANTHER" id="PTHR30313:SF2">
    <property type="entry name" value="DNA PRIMASE"/>
    <property type="match status" value="1"/>
</dbReference>
<feature type="non-terminal residue" evidence="1">
    <location>
        <position position="359"/>
    </location>
</feature>
<gene>
    <name evidence="1" type="ORF">LCGC14_3030240</name>
</gene>
<sequence length="359" mass="40195">ERGDWADALCPLHAEDDASFGVNLEHGGWICRHDDEGGQLVDLVMRLRELSRHEALAWMAGLGPSKDHSIDDLLRGLTGGAELEAHDPLAWAKGYLELETNRMAEYWFERGFTEDTMHAFGVRYYRGVPISPPHIIWPVKDADGNTISFMLRRVVDNWNGSKYLYPRGFERTLFPLDHFEGDEAVLVEGPLDAMWLHQHGYRGALALLGSGVTAGQEAWLRGQEKVSKAEVQAFLAANQLEVTETELGKPVPAAKTDKAWVAFDTRRPETQQFFDTEAEAQAFAGERSGWDHDSTMQGYVPGEKTTKFAEYTLPGGKNYRELLIQLPPPKEFQPVGAFTGGHYGEPNVLAHIRFNDRTG</sequence>
<comment type="caution">
    <text evidence="1">The sequence shown here is derived from an EMBL/GenBank/DDBJ whole genome shotgun (WGS) entry which is preliminary data.</text>
</comment>
<dbReference type="InterPro" id="IPR036977">
    <property type="entry name" value="DNA_primase_Znf_CHC2"/>
</dbReference>
<dbReference type="GO" id="GO:0008270">
    <property type="term" value="F:zinc ion binding"/>
    <property type="evidence" value="ECO:0007669"/>
    <property type="project" value="InterPro"/>
</dbReference>
<dbReference type="Gene3D" id="3.90.580.10">
    <property type="entry name" value="Zinc finger, CHC2-type domain"/>
    <property type="match status" value="1"/>
</dbReference>
<dbReference type="GO" id="GO:0003677">
    <property type="term" value="F:DNA binding"/>
    <property type="evidence" value="ECO:0007669"/>
    <property type="project" value="InterPro"/>
</dbReference>
<dbReference type="GO" id="GO:0005737">
    <property type="term" value="C:cytoplasm"/>
    <property type="evidence" value="ECO:0007669"/>
    <property type="project" value="TreeGrafter"/>
</dbReference>
<accession>A0A0F8XFX1</accession>
<dbReference type="AlphaFoldDB" id="A0A0F8XFX1"/>
<name>A0A0F8XFX1_9ZZZZ</name>
<feature type="non-terminal residue" evidence="1">
    <location>
        <position position="1"/>
    </location>
</feature>
<dbReference type="SUPFAM" id="SSF56731">
    <property type="entry name" value="DNA primase core"/>
    <property type="match status" value="1"/>
</dbReference>
<proteinExistence type="predicted"/>
<organism evidence="1">
    <name type="scientific">marine sediment metagenome</name>
    <dbReference type="NCBI Taxonomy" id="412755"/>
    <lineage>
        <taxon>unclassified sequences</taxon>
        <taxon>metagenomes</taxon>
        <taxon>ecological metagenomes</taxon>
    </lineage>
</organism>
<dbReference type="InterPro" id="IPR050219">
    <property type="entry name" value="DnaG_primase"/>
</dbReference>
<protein>
    <submittedName>
        <fullName evidence="1">Uncharacterized protein</fullName>
    </submittedName>
</protein>
<dbReference type="Gene3D" id="3.40.1360.10">
    <property type="match status" value="1"/>
</dbReference>
<dbReference type="EMBL" id="LAZR01063259">
    <property type="protein sequence ID" value="KKK59850.1"/>
    <property type="molecule type" value="Genomic_DNA"/>
</dbReference>
<evidence type="ECO:0000313" key="1">
    <source>
        <dbReference type="EMBL" id="KKK59850.1"/>
    </source>
</evidence>
<dbReference type="SUPFAM" id="SSF57783">
    <property type="entry name" value="Zinc beta-ribbon"/>
    <property type="match status" value="1"/>
</dbReference>
<dbReference type="PANTHER" id="PTHR30313">
    <property type="entry name" value="DNA PRIMASE"/>
    <property type="match status" value="1"/>
</dbReference>
<dbReference type="GO" id="GO:0006269">
    <property type="term" value="P:DNA replication, synthesis of primer"/>
    <property type="evidence" value="ECO:0007669"/>
    <property type="project" value="TreeGrafter"/>
</dbReference>